<gene>
    <name evidence="5" type="ORF">BKA21_002736</name>
    <name evidence="4" type="ORF">Col01nite_31260</name>
</gene>
<evidence type="ECO:0000259" key="3">
    <source>
        <dbReference type="Pfam" id="PF03713"/>
    </source>
</evidence>
<feature type="compositionally biased region" description="Polar residues" evidence="1">
    <location>
        <begin position="29"/>
        <end position="38"/>
    </location>
</feature>
<dbReference type="PROSITE" id="PS51257">
    <property type="entry name" value="PROKAR_LIPOPROTEIN"/>
    <property type="match status" value="1"/>
</dbReference>
<accession>A0A7Y9FHU1</accession>
<comment type="caution">
    <text evidence="5">The sequence shown here is derived from an EMBL/GenBank/DDBJ whole genome shotgun (WGS) entry which is preliminary data.</text>
</comment>
<dbReference type="Proteomes" id="UP000577956">
    <property type="component" value="Unassembled WGS sequence"/>
</dbReference>
<name>A0A7Y9FHU1_9CELL</name>
<reference evidence="4 7" key="2">
    <citation type="submission" date="2021-01" db="EMBL/GenBank/DDBJ databases">
        <title>Whole genome shotgun sequence of Cellulomonas oligotrophica NBRC 109435.</title>
        <authorList>
            <person name="Komaki H."/>
            <person name="Tamura T."/>
        </authorList>
    </citation>
    <scope>NUCLEOTIDE SEQUENCE [LARGE SCALE GENOMIC DNA]</scope>
    <source>
        <strain evidence="4 7">NBRC 109435</strain>
    </source>
</reference>
<dbReference type="RefSeq" id="WP_140459635.1">
    <property type="nucleotide sequence ID" value="NZ_BAABFI010000009.1"/>
</dbReference>
<evidence type="ECO:0000313" key="4">
    <source>
        <dbReference type="EMBL" id="GIG33967.1"/>
    </source>
</evidence>
<evidence type="ECO:0000256" key="1">
    <source>
        <dbReference type="SAM" id="MobiDB-lite"/>
    </source>
</evidence>
<sequence>MTNRTRRRTAATVAAAALALGLAACSNGTEAGTSPTGQETSATAESSTEETAHNDADTTFAQMMIVHHEGAIEMAQLAAEKAATPEVQDLGERIAAAQGPEIEMMAGWLESWGEEPVADAMDGMEGMDHGGMDMEGMNQEEVMSELSSLSGTEFDTRFLELMIDHHRGAIEMAETEQADGENPDALELAQKIVDDQTAEIAKMETLLTQL</sequence>
<feature type="signal peptide" evidence="2">
    <location>
        <begin position="1"/>
        <end position="31"/>
    </location>
</feature>
<keyword evidence="2" id="KW-0732">Signal</keyword>
<reference evidence="5 6" key="1">
    <citation type="submission" date="2020-07" db="EMBL/GenBank/DDBJ databases">
        <title>Sequencing the genomes of 1000 actinobacteria strains.</title>
        <authorList>
            <person name="Klenk H.-P."/>
        </authorList>
    </citation>
    <scope>NUCLEOTIDE SEQUENCE [LARGE SCALE GENOMIC DNA]</scope>
    <source>
        <strain evidence="5 6">DSM 24482</strain>
    </source>
</reference>
<evidence type="ECO:0000313" key="7">
    <source>
        <dbReference type="Proteomes" id="UP000618382"/>
    </source>
</evidence>
<dbReference type="EMBL" id="JACCBK010000001">
    <property type="protein sequence ID" value="NYD87187.1"/>
    <property type="molecule type" value="Genomic_DNA"/>
</dbReference>
<keyword evidence="7" id="KW-1185">Reference proteome</keyword>
<feature type="chain" id="PRO_5031485528" evidence="2">
    <location>
        <begin position="32"/>
        <end position="210"/>
    </location>
</feature>
<dbReference type="PANTHER" id="PTHR36933">
    <property type="entry name" value="SLL0788 PROTEIN"/>
    <property type="match status" value="1"/>
</dbReference>
<dbReference type="Gene3D" id="1.20.1260.10">
    <property type="match status" value="1"/>
</dbReference>
<evidence type="ECO:0000256" key="2">
    <source>
        <dbReference type="SAM" id="SignalP"/>
    </source>
</evidence>
<keyword evidence="4" id="KW-0449">Lipoprotein</keyword>
<evidence type="ECO:0000313" key="5">
    <source>
        <dbReference type="EMBL" id="NYD87187.1"/>
    </source>
</evidence>
<proteinExistence type="predicted"/>
<dbReference type="Pfam" id="PF03713">
    <property type="entry name" value="DUF305"/>
    <property type="match status" value="1"/>
</dbReference>
<feature type="domain" description="DUF305" evidence="3">
    <location>
        <begin position="57"/>
        <end position="207"/>
    </location>
</feature>
<dbReference type="EMBL" id="BONN01000011">
    <property type="protein sequence ID" value="GIG33967.1"/>
    <property type="molecule type" value="Genomic_DNA"/>
</dbReference>
<feature type="region of interest" description="Disordered" evidence="1">
    <location>
        <begin position="29"/>
        <end position="55"/>
    </location>
</feature>
<protein>
    <submittedName>
        <fullName evidence="4">Lipoprotein</fullName>
    </submittedName>
    <submittedName>
        <fullName evidence="5">Uncharacterized protein (DUF305 family)</fullName>
    </submittedName>
</protein>
<dbReference type="InterPro" id="IPR005183">
    <property type="entry name" value="DUF305_CopM-like"/>
</dbReference>
<dbReference type="PANTHER" id="PTHR36933:SF1">
    <property type="entry name" value="SLL0788 PROTEIN"/>
    <property type="match status" value="1"/>
</dbReference>
<evidence type="ECO:0000313" key="6">
    <source>
        <dbReference type="Proteomes" id="UP000577956"/>
    </source>
</evidence>
<dbReference type="AlphaFoldDB" id="A0A7Y9FHU1"/>
<dbReference type="InterPro" id="IPR012347">
    <property type="entry name" value="Ferritin-like"/>
</dbReference>
<organism evidence="5 6">
    <name type="scientific">Cellulomonas oligotrophica</name>
    <dbReference type="NCBI Taxonomy" id="931536"/>
    <lineage>
        <taxon>Bacteria</taxon>
        <taxon>Bacillati</taxon>
        <taxon>Actinomycetota</taxon>
        <taxon>Actinomycetes</taxon>
        <taxon>Micrococcales</taxon>
        <taxon>Cellulomonadaceae</taxon>
        <taxon>Cellulomonas</taxon>
    </lineage>
</organism>
<dbReference type="Proteomes" id="UP000618382">
    <property type="component" value="Unassembled WGS sequence"/>
</dbReference>